<feature type="region of interest" description="Disordered" evidence="1">
    <location>
        <begin position="1"/>
        <end position="46"/>
    </location>
</feature>
<reference evidence="2" key="2">
    <citation type="submission" date="2022-06" db="UniProtKB">
        <authorList>
            <consortium name="EnsemblMetazoa"/>
        </authorList>
    </citation>
    <scope>IDENTIFICATION</scope>
</reference>
<dbReference type="Proteomes" id="UP000007819">
    <property type="component" value="Unassembled WGS sequence"/>
</dbReference>
<protein>
    <submittedName>
        <fullName evidence="2">Uncharacterized protein</fullName>
    </submittedName>
</protein>
<name>A0A8R2B5D6_ACYPI</name>
<evidence type="ECO:0000313" key="3">
    <source>
        <dbReference type="Proteomes" id="UP000007819"/>
    </source>
</evidence>
<feature type="compositionally biased region" description="Polar residues" evidence="1">
    <location>
        <begin position="1"/>
        <end position="22"/>
    </location>
</feature>
<dbReference type="PANTHER" id="PTHR37162">
    <property type="entry name" value="HAT FAMILY DIMERISATION DOMAINCONTAINING PROTEIN-RELATED"/>
    <property type="match status" value="1"/>
</dbReference>
<dbReference type="PANTHER" id="PTHR37162:SF1">
    <property type="entry name" value="BED-TYPE DOMAIN-CONTAINING PROTEIN"/>
    <property type="match status" value="1"/>
</dbReference>
<accession>A0A8R2B5D6</accession>
<dbReference type="EnsemblMetazoa" id="XM_008184142.1">
    <property type="protein sequence ID" value="XP_008182364.1"/>
    <property type="gene ID" value="LOC103309230"/>
</dbReference>
<reference evidence="3" key="1">
    <citation type="submission" date="2010-06" db="EMBL/GenBank/DDBJ databases">
        <authorList>
            <person name="Jiang H."/>
            <person name="Abraham K."/>
            <person name="Ali S."/>
            <person name="Alsbrooks S.L."/>
            <person name="Anim B.N."/>
            <person name="Anosike U.S."/>
            <person name="Attaway T."/>
            <person name="Bandaranaike D.P."/>
            <person name="Battles P.K."/>
            <person name="Bell S.N."/>
            <person name="Bell A.V."/>
            <person name="Beltran B."/>
            <person name="Bickham C."/>
            <person name="Bustamante Y."/>
            <person name="Caleb T."/>
            <person name="Canada A."/>
            <person name="Cardenas V."/>
            <person name="Carter K."/>
            <person name="Chacko J."/>
            <person name="Chandrabose M.N."/>
            <person name="Chavez D."/>
            <person name="Chavez A."/>
            <person name="Chen L."/>
            <person name="Chu H.-S."/>
            <person name="Claassen K.J."/>
            <person name="Cockrell R."/>
            <person name="Collins M."/>
            <person name="Cooper J.A."/>
            <person name="Cree A."/>
            <person name="Curry S.M."/>
            <person name="Da Y."/>
            <person name="Dao M.D."/>
            <person name="Das B."/>
            <person name="Davila M.-L."/>
            <person name="Davy-Carroll L."/>
            <person name="Denson S."/>
            <person name="Dinh H."/>
            <person name="Ebong V.E."/>
            <person name="Edwards J.R."/>
            <person name="Egan A."/>
            <person name="El-Daye J."/>
            <person name="Escobedo L."/>
            <person name="Fernandez S."/>
            <person name="Fernando P.R."/>
            <person name="Flagg N."/>
            <person name="Forbes L.D."/>
            <person name="Fowler R.G."/>
            <person name="Fu Q."/>
            <person name="Gabisi R.A."/>
            <person name="Ganer J."/>
            <person name="Garbino Pronczuk A."/>
            <person name="Garcia R.M."/>
            <person name="Garner T."/>
            <person name="Garrett T.E."/>
            <person name="Gonzalez D.A."/>
            <person name="Hamid H."/>
            <person name="Hawkins E.S."/>
            <person name="Hirani K."/>
            <person name="Hogues M.E."/>
            <person name="Hollins B."/>
            <person name="Hsiao C.-H."/>
            <person name="Jabil R."/>
            <person name="James M.L."/>
            <person name="Jhangiani S.N."/>
            <person name="Johnson B."/>
            <person name="Johnson Q."/>
            <person name="Joshi V."/>
            <person name="Kalu J.B."/>
            <person name="Kam C."/>
            <person name="Kashfia A."/>
            <person name="Keebler J."/>
            <person name="Kisamo H."/>
            <person name="Kovar C.L."/>
            <person name="Lago L.A."/>
            <person name="Lai C.-Y."/>
            <person name="Laidlaw J."/>
            <person name="Lara F."/>
            <person name="Le T.-K."/>
            <person name="Lee S.L."/>
            <person name="Legall F.H."/>
            <person name="Lemon S.J."/>
            <person name="Lewis L.R."/>
            <person name="Li B."/>
            <person name="Liu Y."/>
            <person name="Liu Y.-S."/>
            <person name="Lopez J."/>
            <person name="Lozado R.J."/>
            <person name="Lu J."/>
            <person name="Madu R.C."/>
            <person name="Maheshwari M."/>
            <person name="Maheshwari R."/>
            <person name="Malloy K."/>
            <person name="Martinez E."/>
            <person name="Mathew T."/>
            <person name="Mercado I.C."/>
            <person name="Mercado C."/>
            <person name="Meyer B."/>
            <person name="Montgomery K."/>
            <person name="Morgan M.B."/>
            <person name="Munidasa M."/>
            <person name="Nazareth L.V."/>
            <person name="Nelson J."/>
            <person name="Ng B.M."/>
            <person name="Nguyen N.B."/>
            <person name="Nguyen P.Q."/>
            <person name="Nguyen T."/>
            <person name="Obregon M."/>
            <person name="Okwuonu G.O."/>
            <person name="Onwere C.G."/>
            <person name="Orozco G."/>
            <person name="Parra A."/>
            <person name="Patel S."/>
            <person name="Patil S."/>
            <person name="Perez A."/>
            <person name="Perez Y."/>
            <person name="Pham C."/>
            <person name="Primus E.L."/>
            <person name="Pu L.-L."/>
            <person name="Puazo M."/>
            <person name="Qin X."/>
            <person name="Quiroz J.B."/>
            <person name="Reese J."/>
            <person name="Richards S."/>
            <person name="Rives C.M."/>
            <person name="Robberts R."/>
            <person name="Ruiz S.J."/>
            <person name="Ruiz M.J."/>
            <person name="Santibanez J."/>
            <person name="Schneider B.W."/>
            <person name="Sisson I."/>
            <person name="Smith M."/>
            <person name="Sodergren E."/>
            <person name="Song X.-Z."/>
            <person name="Song B.B."/>
            <person name="Summersgill H."/>
            <person name="Thelus R."/>
            <person name="Thornton R.D."/>
            <person name="Trejos Z.Y."/>
            <person name="Usmani K."/>
            <person name="Vattathil S."/>
            <person name="Villasana D."/>
            <person name="Walker D.L."/>
            <person name="Wang S."/>
            <person name="Wang K."/>
            <person name="White C.S."/>
            <person name="Williams A.C."/>
            <person name="Williamson J."/>
            <person name="Wilson K."/>
            <person name="Woghiren I.O."/>
            <person name="Woodworth J.R."/>
            <person name="Worley K.C."/>
            <person name="Wright R.A."/>
            <person name="Wu W."/>
            <person name="Young L."/>
            <person name="Zhang L."/>
            <person name="Zhang J."/>
            <person name="Zhu Y."/>
            <person name="Muzny D.M."/>
            <person name="Weinstock G."/>
            <person name="Gibbs R.A."/>
        </authorList>
    </citation>
    <scope>NUCLEOTIDE SEQUENCE [LARGE SCALE GENOMIC DNA]</scope>
    <source>
        <strain evidence="3">LSR1</strain>
    </source>
</reference>
<dbReference type="RefSeq" id="XP_008182364.1">
    <property type="nucleotide sequence ID" value="XM_008184142.1"/>
</dbReference>
<evidence type="ECO:0000256" key="1">
    <source>
        <dbReference type="SAM" id="MobiDB-lite"/>
    </source>
</evidence>
<organism evidence="2 3">
    <name type="scientific">Acyrthosiphon pisum</name>
    <name type="common">Pea aphid</name>
    <dbReference type="NCBI Taxonomy" id="7029"/>
    <lineage>
        <taxon>Eukaryota</taxon>
        <taxon>Metazoa</taxon>
        <taxon>Ecdysozoa</taxon>
        <taxon>Arthropoda</taxon>
        <taxon>Hexapoda</taxon>
        <taxon>Insecta</taxon>
        <taxon>Pterygota</taxon>
        <taxon>Neoptera</taxon>
        <taxon>Paraneoptera</taxon>
        <taxon>Hemiptera</taxon>
        <taxon>Sternorrhyncha</taxon>
        <taxon>Aphidomorpha</taxon>
        <taxon>Aphidoidea</taxon>
        <taxon>Aphididae</taxon>
        <taxon>Macrosiphini</taxon>
        <taxon>Acyrthosiphon</taxon>
    </lineage>
</organism>
<dbReference type="OMA" id="SCICICT"/>
<keyword evidence="3" id="KW-1185">Reference proteome</keyword>
<dbReference type="KEGG" id="api:103309230"/>
<evidence type="ECO:0000313" key="2">
    <source>
        <dbReference type="EnsemblMetazoa" id="XP_008182364.1"/>
    </source>
</evidence>
<dbReference type="AlphaFoldDB" id="A0A8R2B5D6"/>
<sequence length="258" mass="29341">MDNGESNIDNPDSGSRQNTPTKTKLKRGSEVSKKDKPKHRSQKFRNEWTKSEDFEHWIAPVPQDEYKAFCKFCKVPMVAEMSVFKSHNIGKKHSQLMNGIKTKRQPLMSCFTTPQVEVEANIKKKEKISVAEIRLAAFFAELNISFLTSDHLIDLLKETFDDSETIQGLNMKRTKTTAIIKNVIGASQKEELANKLKICKFSIMTDESTDIGTIKTSCICICTQPIDQDVLTVKLLVIRRRDDFLHNNTDNQLAVSTL</sequence>
<dbReference type="OrthoDB" id="10023262at2759"/>
<proteinExistence type="predicted"/>
<dbReference type="GeneID" id="103309230"/>